<evidence type="ECO:0000313" key="1">
    <source>
        <dbReference type="EMBL" id="ABG64848.1"/>
    </source>
</evidence>
<dbReference type="HOGENOM" id="CLU_2205331_0_0_5"/>
<dbReference type="EMBL" id="CP000390">
    <property type="protein sequence ID" value="ABG64848.1"/>
    <property type="molecule type" value="Genomic_DNA"/>
</dbReference>
<name>Q11CM7_CHESB</name>
<dbReference type="STRING" id="266779.Meso_3477"/>
<protein>
    <submittedName>
        <fullName evidence="1">Uncharacterized protein</fullName>
    </submittedName>
</protein>
<dbReference type="AlphaFoldDB" id="Q11CM7"/>
<gene>
    <name evidence="1" type="ordered locus">Meso_3477</name>
</gene>
<sequence>MECGLNPVHWLLFPQKEHIDAWQAFALWTIPASQERSPNISITLAISICEQHDVELCGYNPPSTLFCTVELPFPYPAGMWMNRPLFPDSNLAKRHSPRYQHFSTDRV</sequence>
<dbReference type="KEGG" id="mes:Meso_3477"/>
<organism evidence="1">
    <name type="scientific">Chelativorans sp. (strain BNC1)</name>
    <dbReference type="NCBI Taxonomy" id="266779"/>
    <lineage>
        <taxon>Bacteria</taxon>
        <taxon>Pseudomonadati</taxon>
        <taxon>Pseudomonadota</taxon>
        <taxon>Alphaproteobacteria</taxon>
        <taxon>Hyphomicrobiales</taxon>
        <taxon>Phyllobacteriaceae</taxon>
        <taxon>Chelativorans</taxon>
    </lineage>
</organism>
<accession>Q11CM7</accession>
<proteinExistence type="predicted"/>
<reference evidence="1" key="1">
    <citation type="submission" date="2006-06" db="EMBL/GenBank/DDBJ databases">
        <title>Complete sequence of chromosome of Chelativorans sp. BNC1.</title>
        <authorList>
            <consortium name="US DOE Joint Genome Institute"/>
            <person name="Copeland A."/>
            <person name="Lucas S."/>
            <person name="Lapidus A."/>
            <person name="Barry K."/>
            <person name="Detter J.C."/>
            <person name="Glavina del Rio T."/>
            <person name="Hammon N."/>
            <person name="Israni S."/>
            <person name="Dalin E."/>
            <person name="Tice H."/>
            <person name="Pitluck S."/>
            <person name="Chertkov O."/>
            <person name="Brettin T."/>
            <person name="Bruce D."/>
            <person name="Han C."/>
            <person name="Tapia R."/>
            <person name="Gilna P."/>
            <person name="Schmutz J."/>
            <person name="Larimer F."/>
            <person name="Land M."/>
            <person name="Hauser L."/>
            <person name="Kyrpides N."/>
            <person name="Mikhailova N."/>
            <person name="Richardson P."/>
        </authorList>
    </citation>
    <scope>NUCLEOTIDE SEQUENCE</scope>
    <source>
        <strain evidence="1">BNC1</strain>
    </source>
</reference>